<reference evidence="4" key="1">
    <citation type="submission" date="2019-11" db="EMBL/GenBank/DDBJ databases">
        <title>Isolation and characterization of two novel species in the genus Thiomicrorhabdus.</title>
        <authorList>
            <person name="Mochizuki J."/>
            <person name="Kojima H."/>
            <person name="Fukui M."/>
        </authorList>
    </citation>
    <scope>NUCLEOTIDE SEQUENCE [LARGE SCALE GENOMIC DNA]</scope>
    <source>
        <strain evidence="4">aks77</strain>
    </source>
</reference>
<feature type="domain" description="HMA" evidence="2">
    <location>
        <begin position="1"/>
        <end position="68"/>
    </location>
</feature>
<keyword evidence="4" id="KW-1185">Reference proteome</keyword>
<gene>
    <name evidence="3" type="ORF">THMIRHAS_03650</name>
</gene>
<evidence type="ECO:0000313" key="4">
    <source>
        <dbReference type="Proteomes" id="UP000501726"/>
    </source>
</evidence>
<name>A0A6F8PS82_9GAMM</name>
<accession>A0A6F8PS82</accession>
<sequence>MEYHIHVENIKCGGCVASISKNLSALAGVDAVQVNVEKGEVRFESSAPAEVILAQVKTALLKMGYPERGSLEGMQAVGVKAKSFVSCAIGKMAKSE</sequence>
<organism evidence="3 4">
    <name type="scientific">Thiosulfatimonas sediminis</name>
    <dbReference type="NCBI Taxonomy" id="2675054"/>
    <lineage>
        <taxon>Bacteria</taxon>
        <taxon>Pseudomonadati</taxon>
        <taxon>Pseudomonadota</taxon>
        <taxon>Gammaproteobacteria</taxon>
        <taxon>Thiotrichales</taxon>
        <taxon>Piscirickettsiaceae</taxon>
        <taxon>Thiosulfatimonas</taxon>
    </lineage>
</organism>
<dbReference type="SUPFAM" id="SSF55008">
    <property type="entry name" value="HMA, heavy metal-associated domain"/>
    <property type="match status" value="1"/>
</dbReference>
<evidence type="ECO:0000256" key="1">
    <source>
        <dbReference type="ARBA" id="ARBA00022723"/>
    </source>
</evidence>
<dbReference type="RefSeq" id="WP_173270027.1">
    <property type="nucleotide sequence ID" value="NZ_AP021889.1"/>
</dbReference>
<dbReference type="EMBL" id="AP021889">
    <property type="protein sequence ID" value="BBP44992.1"/>
    <property type="molecule type" value="Genomic_DNA"/>
</dbReference>
<dbReference type="InterPro" id="IPR036163">
    <property type="entry name" value="HMA_dom_sf"/>
</dbReference>
<dbReference type="CDD" id="cd00371">
    <property type="entry name" value="HMA"/>
    <property type="match status" value="1"/>
</dbReference>
<dbReference type="Proteomes" id="UP000501726">
    <property type="component" value="Chromosome"/>
</dbReference>
<evidence type="ECO:0000313" key="3">
    <source>
        <dbReference type="EMBL" id="BBP44992.1"/>
    </source>
</evidence>
<dbReference type="PROSITE" id="PS50846">
    <property type="entry name" value="HMA_2"/>
    <property type="match status" value="1"/>
</dbReference>
<proteinExistence type="predicted"/>
<dbReference type="KEGG" id="tse:THMIRHAS_03650"/>
<dbReference type="AlphaFoldDB" id="A0A6F8PS82"/>
<keyword evidence="1" id="KW-0479">Metal-binding</keyword>
<dbReference type="GO" id="GO:0046872">
    <property type="term" value="F:metal ion binding"/>
    <property type="evidence" value="ECO:0007669"/>
    <property type="project" value="UniProtKB-KW"/>
</dbReference>
<dbReference type="InterPro" id="IPR006121">
    <property type="entry name" value="HMA_dom"/>
</dbReference>
<evidence type="ECO:0000259" key="2">
    <source>
        <dbReference type="PROSITE" id="PS50846"/>
    </source>
</evidence>
<dbReference type="InterPro" id="IPR017969">
    <property type="entry name" value="Heavy-metal-associated_CS"/>
</dbReference>
<protein>
    <recommendedName>
        <fullName evidence="2">HMA domain-containing protein</fullName>
    </recommendedName>
</protein>
<dbReference type="PROSITE" id="PS01047">
    <property type="entry name" value="HMA_1"/>
    <property type="match status" value="1"/>
</dbReference>
<dbReference type="Pfam" id="PF00403">
    <property type="entry name" value="HMA"/>
    <property type="match status" value="1"/>
</dbReference>
<dbReference type="Gene3D" id="3.30.70.100">
    <property type="match status" value="1"/>
</dbReference>